<gene>
    <name evidence="3" type="primary">LOC111285118</name>
</gene>
<feature type="compositionally biased region" description="Polar residues" evidence="1">
    <location>
        <begin position="637"/>
        <end position="655"/>
    </location>
</feature>
<evidence type="ECO:0000256" key="1">
    <source>
        <dbReference type="SAM" id="MobiDB-lite"/>
    </source>
</evidence>
<dbReference type="KEGG" id="dzi:111285118"/>
<dbReference type="InterPro" id="IPR044694">
    <property type="entry name" value="NUP214"/>
</dbReference>
<dbReference type="PANTHER" id="PTHR34418:SF3">
    <property type="entry name" value="NUCLEAR PORE COMPLEX PROTEIN NUP214"/>
    <property type="match status" value="1"/>
</dbReference>
<evidence type="ECO:0000313" key="3">
    <source>
        <dbReference type="RefSeq" id="XP_022730109.1"/>
    </source>
</evidence>
<feature type="compositionally biased region" description="Gly residues" evidence="1">
    <location>
        <begin position="1823"/>
        <end position="1832"/>
    </location>
</feature>
<dbReference type="GO" id="GO:0017056">
    <property type="term" value="F:structural constituent of nuclear pore"/>
    <property type="evidence" value="ECO:0007669"/>
    <property type="project" value="InterPro"/>
</dbReference>
<reference evidence="3" key="1">
    <citation type="submission" date="2025-08" db="UniProtKB">
        <authorList>
            <consortium name="RefSeq"/>
        </authorList>
    </citation>
    <scope>IDENTIFICATION</scope>
    <source>
        <tissue evidence="3">Fruit stalk</tissue>
    </source>
</reference>
<evidence type="ECO:0000313" key="2">
    <source>
        <dbReference type="Proteomes" id="UP000515121"/>
    </source>
</evidence>
<accession>A0A6P5XP37</accession>
<protein>
    <submittedName>
        <fullName evidence="3">Nuclear pore complex protein NUP214 isoform X1</fullName>
    </submittedName>
</protein>
<name>A0A6P5XP37_DURZI</name>
<dbReference type="RefSeq" id="XP_022730109.1">
    <property type="nucleotide sequence ID" value="XM_022874374.1"/>
</dbReference>
<dbReference type="Proteomes" id="UP000515121">
    <property type="component" value="Unplaced"/>
</dbReference>
<dbReference type="GeneID" id="111285118"/>
<organism evidence="2 3">
    <name type="scientific">Durio zibethinus</name>
    <name type="common">Durian</name>
    <dbReference type="NCBI Taxonomy" id="66656"/>
    <lineage>
        <taxon>Eukaryota</taxon>
        <taxon>Viridiplantae</taxon>
        <taxon>Streptophyta</taxon>
        <taxon>Embryophyta</taxon>
        <taxon>Tracheophyta</taxon>
        <taxon>Spermatophyta</taxon>
        <taxon>Magnoliopsida</taxon>
        <taxon>eudicotyledons</taxon>
        <taxon>Gunneridae</taxon>
        <taxon>Pentapetalae</taxon>
        <taxon>rosids</taxon>
        <taxon>malvids</taxon>
        <taxon>Malvales</taxon>
        <taxon>Malvaceae</taxon>
        <taxon>Helicteroideae</taxon>
        <taxon>Durio</taxon>
    </lineage>
</organism>
<sequence length="1844" mass="195860">MGGAVKIEEEKEGEHMETRDFFFERIGEPVPIRSQEDSQFDLQAPPSQALALSQRFQLLFLAYSSGFLVARTKDVIDLAKDIKENGTCSSIEDLSVLGVPIIGKVHILALSTKDDSTLAVAVAADIHFFSVDSLLKKEISPYFSTSLPHSSFVKDIRWRKKKDNSFLVLSDDRKLYHGTLTNPLKHLMDGIDAVEWSVKGAFVAVAKDTSLSILSSKFNEKLCVALSFKSLIGDSDDECFVKVDAIRWVRPDCIVLGCFQLTPDAKEENYLVQVVKSKTGKITDEYLLQATSDLVVLSFSDLFVGLIDDIVPFKTGPYLFLSYLEECELAIAANRKNTDQHIVLLSWSLGEMSEASVVDIERDNWLPRIELQDNGDDNLIMGLCIDKVSLFGSMKVQLGVEEVKELSPYCVLICLTLEGKLIMFHIASVTENAVPLDASALSDKEEDTPAVVQEEFDPPKLTYGQGEQKSEQVALALPLPDKSKTELLTSGSNDIPIKSDVNLSQRNVNSVTHAADQLLHKDDIQRSVSLKNSLSFEACGQQKPPTTKLYLEAGSQQKLLSGQVGTTNSGQSSLKTSQLEGPGNKVRDGSQTESQKNAGFGSFVGKVSNDTLSQPNHESTPKNFDLVKESVGEAGSIGSQSASYPSWPNPSSKPFSSGKFMVSEESDARSPFSSSSDIQCNRSQSTGGATNIPRGNVGKPTHLKDTAGVSISINKISSIPADSGAQKSSIGAGNIDSAPLIRGSQLSSQLNFALEKSVNQKLYPPKDDYKSATQSGMLKSEPHLSKQFSNIKEMAKELDTLLESIEETGGFGDACTVFQKGSVEVLEQGIAFLSDKCRSWKDMMDEQHGKIQHLLDKTVQVLARKIYIEGIVKQASDSQYWDLWNCQKLSSELELKQRNILKLDQDLTNQLIELERYFNTFELHKFVDNDGVHAVRRALHSRFGPSRHMQSLHTLHSTMNSQLAAAEQLSECLSQQMAMLSVESPVKQQNVKKELFQTIGIAHDASFTSPHVTKPSDTSSVKKLVLSSGSTASRNQSRRNQSSALKSFDLEMARRRRDSLGQSWASFEPPKTTVKRMLLLESNIKRSSMIDKNFHSYAPEESTCSLSKEFTATSTTIYQSGNEVKTGIQDAFLKQESESTLSRRANNSLVPPQYAGRKSSTVQTSNLTALSSTSGSQPMVVQNHSGETCSITFAKPKGGAPQLERSNISSFNENEIRSTLQFRPNLCQESSISQVVSLPKKSTDISNSDGKGTVFANSALGDVKHVPSTTKNTLFGSSNNHDSQFMPPAAVSASPAFSVKVSQFNVVKSKIQPSERLSPSSAFSKRVPDSSSSVSSSSAPSLSSSFSTVPTSSLTSITTSVSVSSSTTTVSSPAPKFSFSTSFSTVSTSSSATQFRECMTSSMVTADANRKASSSSSLSVSLSAVVSSSNLSIQPLQIPVPLPADSPPVSSIPEILKTEAQPHMEILGLKKDLDSMTQAPPLQHELSAEELSLKPKSAVSSARISETPTRVSSGSQTSIVDVASPESNLASNAQSVQPSTGDTRFSAPMLTSIGTANGTSGSLDVIVTQEDEMEEEAPETNQITELCLGSLSSFGIGSTPNPFGEPFRIVAKSPATSSFTTTVPSGELFRPASFSFQSPQPSQLAQPASFGAFAGGFASSTPGQAPAQSAVGQPAQLGAGQQALGSVLGAFGQSRQLGTGLPGSGFASGSSFGGGFAGPQSAAGLSNAAVGGGFAGIASTSGGFAGLASGGGGFSGVASSGGFGGLASGGWGFAASVSGGFTGAASVSGGFAAAASGGGGFAGAGSGGGFGAFSSQQRNGGFSAFGGSGGQSGKPPELFTQIRK</sequence>
<dbReference type="PANTHER" id="PTHR34418">
    <property type="entry name" value="NUCLEAR PORE COMPLEX PROTEIN NUP214 ISOFORM X1"/>
    <property type="match status" value="1"/>
</dbReference>
<proteinExistence type="predicted"/>
<feature type="region of interest" description="Disordered" evidence="1">
    <location>
        <begin position="1821"/>
        <end position="1844"/>
    </location>
</feature>
<dbReference type="OrthoDB" id="248320at2759"/>
<feature type="compositionally biased region" description="Polar residues" evidence="1">
    <location>
        <begin position="562"/>
        <end position="579"/>
    </location>
</feature>
<feature type="region of interest" description="Disordered" evidence="1">
    <location>
        <begin position="637"/>
        <end position="703"/>
    </location>
</feature>
<feature type="region of interest" description="Disordered" evidence="1">
    <location>
        <begin position="1007"/>
        <end position="1050"/>
    </location>
</feature>
<feature type="compositionally biased region" description="Low complexity" evidence="1">
    <location>
        <begin position="1330"/>
        <end position="1352"/>
    </location>
</feature>
<feature type="region of interest" description="Disordered" evidence="1">
    <location>
        <begin position="562"/>
        <end position="623"/>
    </location>
</feature>
<dbReference type="GO" id="GO:0006405">
    <property type="term" value="P:RNA export from nucleus"/>
    <property type="evidence" value="ECO:0007669"/>
    <property type="project" value="InterPro"/>
</dbReference>
<keyword evidence="2" id="KW-1185">Reference proteome</keyword>
<feature type="compositionally biased region" description="Polar residues" evidence="1">
    <location>
        <begin position="678"/>
        <end position="689"/>
    </location>
</feature>
<feature type="compositionally biased region" description="Polar residues" evidence="1">
    <location>
        <begin position="608"/>
        <end position="622"/>
    </location>
</feature>
<dbReference type="SUPFAM" id="SSF117289">
    <property type="entry name" value="Nucleoporin domain"/>
    <property type="match status" value="1"/>
</dbReference>
<feature type="region of interest" description="Disordered" evidence="1">
    <location>
        <begin position="1315"/>
        <end position="1352"/>
    </location>
</feature>
<feature type="compositionally biased region" description="Low complexity" evidence="1">
    <location>
        <begin position="1016"/>
        <end position="1043"/>
    </location>
</feature>